<feature type="domain" description="LpxI C-terminal" evidence="1">
    <location>
        <begin position="162"/>
        <end position="297"/>
    </location>
</feature>
<evidence type="ECO:0008006" key="5">
    <source>
        <dbReference type="Google" id="ProtNLM"/>
    </source>
</evidence>
<dbReference type="Pfam" id="PF06230">
    <property type="entry name" value="LpxI_C"/>
    <property type="match status" value="1"/>
</dbReference>
<proteinExistence type="predicted"/>
<accession>A0A0K2VV41</accession>
<evidence type="ECO:0000313" key="4">
    <source>
        <dbReference type="Proteomes" id="UP000182888"/>
    </source>
</evidence>
<evidence type="ECO:0000259" key="2">
    <source>
        <dbReference type="Pfam" id="PF17930"/>
    </source>
</evidence>
<dbReference type="Proteomes" id="UP000182888">
    <property type="component" value="Unassembled WGS sequence"/>
</dbReference>
<dbReference type="Gene3D" id="3.40.50.20">
    <property type="match status" value="1"/>
</dbReference>
<sequence length="313" mass="32463">MTATTMMAMTRAEPAETRLLLTPGSKVGIIAGGGSLPVEVAEGLARQGHSPFIIMAEGEVDREADFAGYEQATLALEDVGSLVPLLKRREISHLVLAGEIRRRPRLARIRPTLGLLAIIPSVVMALARGDDGLLKVITRGLEKRGITVIGAHEVVPELAAGKGTLTVTAPRQSDWRDIEAGRAAAKAIGALDIGQAAIAIGGRAIALEGVEGTAALLERTRELRGHGRLAGKTRGVLVKCAKPGQELRADLPSIGPQTVEAAHAAGLAGIALEAGRSLILEGPETLARANALGLFIVGLPATELADKEPANGH</sequence>
<dbReference type="PANTHER" id="PTHR39962">
    <property type="entry name" value="BLL4848 PROTEIN"/>
    <property type="match status" value="1"/>
</dbReference>
<dbReference type="InterPro" id="IPR053174">
    <property type="entry name" value="LpxI"/>
</dbReference>
<gene>
    <name evidence="3" type="ORF">MPL1032_190219</name>
</gene>
<dbReference type="Pfam" id="PF17930">
    <property type="entry name" value="LpxI_N"/>
    <property type="match status" value="1"/>
</dbReference>
<dbReference type="InterPro" id="IPR043167">
    <property type="entry name" value="LpxI_C_sf"/>
</dbReference>
<dbReference type="InterPro" id="IPR041255">
    <property type="entry name" value="LpxI_N"/>
</dbReference>
<evidence type="ECO:0000259" key="1">
    <source>
        <dbReference type="Pfam" id="PF06230"/>
    </source>
</evidence>
<evidence type="ECO:0000313" key="3">
    <source>
        <dbReference type="EMBL" id="CDX54700.1"/>
    </source>
</evidence>
<dbReference type="EMBL" id="CCND01000011">
    <property type="protein sequence ID" value="CDX54700.1"/>
    <property type="molecule type" value="Genomic_DNA"/>
</dbReference>
<feature type="domain" description="LpxI N-terminal" evidence="2">
    <location>
        <begin position="26"/>
        <end position="158"/>
    </location>
</feature>
<dbReference type="Gene3D" id="3.40.140.80">
    <property type="match status" value="1"/>
</dbReference>
<dbReference type="InterPro" id="IPR010415">
    <property type="entry name" value="LpxI_C"/>
</dbReference>
<dbReference type="PANTHER" id="PTHR39962:SF1">
    <property type="entry name" value="LPXI FAMILY PROTEIN"/>
    <property type="match status" value="1"/>
</dbReference>
<name>A0A0K2VV41_MESPL</name>
<reference evidence="4" key="1">
    <citation type="submission" date="2014-08" db="EMBL/GenBank/DDBJ databases">
        <authorList>
            <person name="Edwards T."/>
        </authorList>
    </citation>
    <scope>NUCLEOTIDE SEQUENCE [LARGE SCALE GENOMIC DNA]</scope>
</reference>
<dbReference type="AlphaFoldDB" id="A0A0K2VV41"/>
<protein>
    <recommendedName>
        <fullName evidence="5">DUF1009 domain-containing protein</fullName>
    </recommendedName>
</protein>
<organism evidence="3 4">
    <name type="scientific">Mesorhizobium plurifarium</name>
    <dbReference type="NCBI Taxonomy" id="69974"/>
    <lineage>
        <taxon>Bacteria</taxon>
        <taxon>Pseudomonadati</taxon>
        <taxon>Pseudomonadota</taxon>
        <taxon>Alphaproteobacteria</taxon>
        <taxon>Hyphomicrobiales</taxon>
        <taxon>Phyllobacteriaceae</taxon>
        <taxon>Mesorhizobium</taxon>
    </lineage>
</organism>